<reference evidence="2" key="1">
    <citation type="submission" date="2021-03" db="EMBL/GenBank/DDBJ databases">
        <title>Draft genome sequence of rust myrtle Austropuccinia psidii MF-1, a brazilian biotype.</title>
        <authorList>
            <person name="Quecine M.C."/>
            <person name="Pachon D.M.R."/>
            <person name="Bonatelli M.L."/>
            <person name="Correr F.H."/>
            <person name="Franceschini L.M."/>
            <person name="Leite T.F."/>
            <person name="Margarido G.R.A."/>
            <person name="Almeida C.A."/>
            <person name="Ferrarezi J.A."/>
            <person name="Labate C.A."/>
        </authorList>
    </citation>
    <scope>NUCLEOTIDE SEQUENCE</scope>
    <source>
        <strain evidence="2">MF-1</strain>
    </source>
</reference>
<gene>
    <name evidence="2" type="ORF">O181_097987</name>
</gene>
<organism evidence="2 3">
    <name type="scientific">Austropuccinia psidii MF-1</name>
    <dbReference type="NCBI Taxonomy" id="1389203"/>
    <lineage>
        <taxon>Eukaryota</taxon>
        <taxon>Fungi</taxon>
        <taxon>Dikarya</taxon>
        <taxon>Basidiomycota</taxon>
        <taxon>Pucciniomycotina</taxon>
        <taxon>Pucciniomycetes</taxon>
        <taxon>Pucciniales</taxon>
        <taxon>Sphaerophragmiaceae</taxon>
        <taxon>Austropuccinia</taxon>
    </lineage>
</organism>
<evidence type="ECO:0000313" key="2">
    <source>
        <dbReference type="EMBL" id="MBW0558272.1"/>
    </source>
</evidence>
<dbReference type="OrthoDB" id="8029976at2759"/>
<dbReference type="AlphaFoldDB" id="A0A9Q3JAB5"/>
<comment type="caution">
    <text evidence="2">The sequence shown here is derived from an EMBL/GenBank/DDBJ whole genome shotgun (WGS) entry which is preliminary data.</text>
</comment>
<evidence type="ECO:0000256" key="1">
    <source>
        <dbReference type="SAM" id="MobiDB-lite"/>
    </source>
</evidence>
<keyword evidence="3" id="KW-1185">Reference proteome</keyword>
<proteinExistence type="predicted"/>
<name>A0A9Q3JAB5_9BASI</name>
<dbReference type="EMBL" id="AVOT02066470">
    <property type="protein sequence ID" value="MBW0558272.1"/>
    <property type="molecule type" value="Genomic_DNA"/>
</dbReference>
<feature type="compositionally biased region" description="Basic and acidic residues" evidence="1">
    <location>
        <begin position="109"/>
        <end position="118"/>
    </location>
</feature>
<evidence type="ECO:0000313" key="3">
    <source>
        <dbReference type="Proteomes" id="UP000765509"/>
    </source>
</evidence>
<feature type="region of interest" description="Disordered" evidence="1">
    <location>
        <begin position="92"/>
        <end position="118"/>
    </location>
</feature>
<accession>A0A9Q3JAB5</accession>
<dbReference type="Proteomes" id="UP000765509">
    <property type="component" value="Unassembled WGS sequence"/>
</dbReference>
<protein>
    <submittedName>
        <fullName evidence="2">Uncharacterized protein</fullName>
    </submittedName>
</protein>
<sequence length="164" mass="18395">MKVPNELLSYSLLGKLAGDPKLQQFIEVLTLNKDLIERPDSILTKFQDFVHLTQNNNPTSLPNSVTALVSTSNEAYNIIYYCTNGKHNNKSTSHTRNKCWGESPGLRPTRKDNKQRKTEANSYLAKALITSLTAVPEDQLILDCGATHHMFNSTKKFRSLSVSL</sequence>